<keyword evidence="2" id="KW-0810">Translation regulation</keyword>
<accession>A0A9D2KMM1</accession>
<comment type="subcellular location">
    <subcellularLocation>
        <location evidence="2">Cytoplasm</location>
    </subcellularLocation>
</comment>
<reference evidence="4" key="2">
    <citation type="submission" date="2021-04" db="EMBL/GenBank/DDBJ databases">
        <authorList>
            <person name="Gilroy R."/>
        </authorList>
    </citation>
    <scope>NUCLEOTIDE SEQUENCE</scope>
    <source>
        <strain evidence="4">CHK186-16707</strain>
    </source>
</reference>
<evidence type="ECO:0000256" key="3">
    <source>
        <dbReference type="SAM" id="MobiDB-lite"/>
    </source>
</evidence>
<gene>
    <name evidence="2 4" type="primary">rsfS</name>
    <name evidence="4" type="ORF">H9962_05810</name>
</gene>
<dbReference type="Proteomes" id="UP000824225">
    <property type="component" value="Unassembled WGS sequence"/>
</dbReference>
<protein>
    <recommendedName>
        <fullName evidence="2">Ribosomal silencing factor RsfS</fullName>
    </recommendedName>
</protein>
<organism evidence="4 5">
    <name type="scientific">Candidatus Mailhella merdigallinarum</name>
    <dbReference type="NCBI Taxonomy" id="2838658"/>
    <lineage>
        <taxon>Bacteria</taxon>
        <taxon>Pseudomonadati</taxon>
        <taxon>Thermodesulfobacteriota</taxon>
        <taxon>Desulfovibrionia</taxon>
        <taxon>Desulfovibrionales</taxon>
        <taxon>Desulfovibrionaceae</taxon>
        <taxon>Mailhella</taxon>
    </lineage>
</organism>
<dbReference type="EMBL" id="DXAN01000020">
    <property type="protein sequence ID" value="HJA08688.1"/>
    <property type="molecule type" value="Genomic_DNA"/>
</dbReference>
<dbReference type="GO" id="GO:0042256">
    <property type="term" value="P:cytosolic ribosome assembly"/>
    <property type="evidence" value="ECO:0007669"/>
    <property type="project" value="UniProtKB-UniRule"/>
</dbReference>
<dbReference type="GO" id="GO:0017148">
    <property type="term" value="P:negative regulation of translation"/>
    <property type="evidence" value="ECO:0007669"/>
    <property type="project" value="UniProtKB-UniRule"/>
</dbReference>
<evidence type="ECO:0000313" key="4">
    <source>
        <dbReference type="EMBL" id="HJA08688.1"/>
    </source>
</evidence>
<dbReference type="HAMAP" id="MF_01477">
    <property type="entry name" value="Iojap_RsfS"/>
    <property type="match status" value="1"/>
</dbReference>
<dbReference type="GO" id="GO:0005737">
    <property type="term" value="C:cytoplasm"/>
    <property type="evidence" value="ECO:0007669"/>
    <property type="project" value="UniProtKB-SubCell"/>
</dbReference>
<evidence type="ECO:0000256" key="2">
    <source>
        <dbReference type="HAMAP-Rule" id="MF_01477"/>
    </source>
</evidence>
<evidence type="ECO:0000313" key="5">
    <source>
        <dbReference type="Proteomes" id="UP000824225"/>
    </source>
</evidence>
<dbReference type="SUPFAM" id="SSF81301">
    <property type="entry name" value="Nucleotidyltransferase"/>
    <property type="match status" value="1"/>
</dbReference>
<dbReference type="InterPro" id="IPR043519">
    <property type="entry name" value="NT_sf"/>
</dbReference>
<proteinExistence type="inferred from homology"/>
<evidence type="ECO:0000256" key="1">
    <source>
        <dbReference type="ARBA" id="ARBA00010574"/>
    </source>
</evidence>
<comment type="subunit">
    <text evidence="2">Interacts with ribosomal protein uL14 (rplN).</text>
</comment>
<comment type="function">
    <text evidence="2">Functions as a ribosomal silencing factor. Interacts with ribosomal protein uL14 (rplN), blocking formation of intersubunit bridge B8. Prevents association of the 30S and 50S ribosomal subunits and the formation of functional ribosomes, thus repressing translation.</text>
</comment>
<comment type="caution">
    <text evidence="4">The sequence shown here is derived from an EMBL/GenBank/DDBJ whole genome shotgun (WGS) entry which is preliminary data.</text>
</comment>
<dbReference type="NCBIfam" id="TIGR00090">
    <property type="entry name" value="rsfS_iojap_ybeB"/>
    <property type="match status" value="1"/>
</dbReference>
<dbReference type="AlphaFoldDB" id="A0A9D2KMM1"/>
<comment type="similarity">
    <text evidence="1 2">Belongs to the Iojap/RsfS family.</text>
</comment>
<reference evidence="4" key="1">
    <citation type="journal article" date="2021" name="PeerJ">
        <title>Extensive microbial diversity within the chicken gut microbiome revealed by metagenomics and culture.</title>
        <authorList>
            <person name="Gilroy R."/>
            <person name="Ravi A."/>
            <person name="Getino M."/>
            <person name="Pursley I."/>
            <person name="Horton D.L."/>
            <person name="Alikhan N.F."/>
            <person name="Baker D."/>
            <person name="Gharbi K."/>
            <person name="Hall N."/>
            <person name="Watson M."/>
            <person name="Adriaenssens E.M."/>
            <person name="Foster-Nyarko E."/>
            <person name="Jarju S."/>
            <person name="Secka A."/>
            <person name="Antonio M."/>
            <person name="Oren A."/>
            <person name="Chaudhuri R.R."/>
            <person name="La Ragione R."/>
            <person name="Hildebrand F."/>
            <person name="Pallen M.J."/>
        </authorList>
    </citation>
    <scope>NUCLEOTIDE SEQUENCE</scope>
    <source>
        <strain evidence="4">CHK186-16707</strain>
    </source>
</reference>
<name>A0A9D2KMM1_9BACT</name>
<dbReference type="GO" id="GO:0043023">
    <property type="term" value="F:ribosomal large subunit binding"/>
    <property type="evidence" value="ECO:0007669"/>
    <property type="project" value="TreeGrafter"/>
</dbReference>
<dbReference type="InterPro" id="IPR004394">
    <property type="entry name" value="Iojap/RsfS/C7orf30"/>
</dbReference>
<dbReference type="Pfam" id="PF02410">
    <property type="entry name" value="RsfS"/>
    <property type="match status" value="1"/>
</dbReference>
<keyword evidence="2" id="KW-0963">Cytoplasm</keyword>
<feature type="compositionally biased region" description="Low complexity" evidence="3">
    <location>
        <begin position="136"/>
        <end position="147"/>
    </location>
</feature>
<sequence>MRSDNPMIAQHEEGMTQEKKFSTIPARDKAGVILAWLTEHKARDVAAFELAGNPLTDAIIVASASSARHARSLADGLLELCDRERYEFLRMEGYQGGMWVLADLNDIIVHIFQEPVRELYNLESLWRGAEPLEVPAGPGNASPSLPGGLPGGEAGRGEHA</sequence>
<keyword evidence="2" id="KW-0678">Repressor</keyword>
<feature type="region of interest" description="Disordered" evidence="3">
    <location>
        <begin position="136"/>
        <end position="160"/>
    </location>
</feature>
<dbReference type="GO" id="GO:0090071">
    <property type="term" value="P:negative regulation of ribosome biogenesis"/>
    <property type="evidence" value="ECO:0007669"/>
    <property type="project" value="UniProtKB-UniRule"/>
</dbReference>
<dbReference type="Gene3D" id="3.30.460.10">
    <property type="entry name" value="Beta Polymerase, domain 2"/>
    <property type="match status" value="1"/>
</dbReference>
<dbReference type="PANTHER" id="PTHR21043:SF0">
    <property type="entry name" value="MITOCHONDRIAL ASSEMBLY OF RIBOSOMAL LARGE SUBUNIT PROTEIN 1"/>
    <property type="match status" value="1"/>
</dbReference>
<dbReference type="PANTHER" id="PTHR21043">
    <property type="entry name" value="IOJAP SUPERFAMILY ORTHOLOG"/>
    <property type="match status" value="1"/>
</dbReference>